<proteinExistence type="predicted"/>
<accession>A0AAV7VKY6</accession>
<evidence type="ECO:0000313" key="1">
    <source>
        <dbReference type="EMBL" id="KAJ1202264.1"/>
    </source>
</evidence>
<organism evidence="1 2">
    <name type="scientific">Pleurodeles waltl</name>
    <name type="common">Iberian ribbed newt</name>
    <dbReference type="NCBI Taxonomy" id="8319"/>
    <lineage>
        <taxon>Eukaryota</taxon>
        <taxon>Metazoa</taxon>
        <taxon>Chordata</taxon>
        <taxon>Craniata</taxon>
        <taxon>Vertebrata</taxon>
        <taxon>Euteleostomi</taxon>
        <taxon>Amphibia</taxon>
        <taxon>Batrachia</taxon>
        <taxon>Caudata</taxon>
        <taxon>Salamandroidea</taxon>
        <taxon>Salamandridae</taxon>
        <taxon>Pleurodelinae</taxon>
        <taxon>Pleurodeles</taxon>
    </lineage>
</organism>
<name>A0AAV7VKY6_PLEWA</name>
<dbReference type="Proteomes" id="UP001066276">
    <property type="component" value="Chromosome 2_1"/>
</dbReference>
<sequence>MAPNQEYHIGRWQVSWGRKGGHGMAHLHHETDRVEGVLYPRLQWQAAYSATVTTYETEGERVHLDHEEDSLKEGEFIEDEGEEREEEEWWAQGGERKGGYFHGSSVPVFQCRQATEVSTQEHIRNSRRNQMAKRRASVRAPILMPGKTGAGAKSAVMVSVGVDMAE</sequence>
<dbReference type="AlphaFoldDB" id="A0AAV7VKY6"/>
<evidence type="ECO:0000313" key="2">
    <source>
        <dbReference type="Proteomes" id="UP001066276"/>
    </source>
</evidence>
<gene>
    <name evidence="1" type="ORF">NDU88_006064</name>
</gene>
<reference evidence="1" key="1">
    <citation type="journal article" date="2022" name="bioRxiv">
        <title>Sequencing and chromosome-scale assembly of the giantPleurodeles waltlgenome.</title>
        <authorList>
            <person name="Brown T."/>
            <person name="Elewa A."/>
            <person name="Iarovenko S."/>
            <person name="Subramanian E."/>
            <person name="Araus A.J."/>
            <person name="Petzold A."/>
            <person name="Susuki M."/>
            <person name="Suzuki K.-i.T."/>
            <person name="Hayashi T."/>
            <person name="Toyoda A."/>
            <person name="Oliveira C."/>
            <person name="Osipova E."/>
            <person name="Leigh N.D."/>
            <person name="Simon A."/>
            <person name="Yun M.H."/>
        </authorList>
    </citation>
    <scope>NUCLEOTIDE SEQUENCE</scope>
    <source>
        <strain evidence="1">20211129_DDA</strain>
        <tissue evidence="1">Liver</tissue>
    </source>
</reference>
<comment type="caution">
    <text evidence="1">The sequence shown here is derived from an EMBL/GenBank/DDBJ whole genome shotgun (WGS) entry which is preliminary data.</text>
</comment>
<keyword evidence="2" id="KW-1185">Reference proteome</keyword>
<dbReference type="EMBL" id="JANPWB010000003">
    <property type="protein sequence ID" value="KAJ1202264.1"/>
    <property type="molecule type" value="Genomic_DNA"/>
</dbReference>
<protein>
    <submittedName>
        <fullName evidence="1">Uncharacterized protein</fullName>
    </submittedName>
</protein>